<dbReference type="Pfam" id="PF24520">
    <property type="entry name" value="ARM_KNTC1_1st"/>
    <property type="match status" value="1"/>
</dbReference>
<evidence type="ECO:0000259" key="2">
    <source>
        <dbReference type="Pfam" id="PF24520"/>
    </source>
</evidence>
<organism evidence="3 4">
    <name type="scientific">Cylicocyclus nassatus</name>
    <name type="common">Nematode worm</name>
    <dbReference type="NCBI Taxonomy" id="53992"/>
    <lineage>
        <taxon>Eukaryota</taxon>
        <taxon>Metazoa</taxon>
        <taxon>Ecdysozoa</taxon>
        <taxon>Nematoda</taxon>
        <taxon>Chromadorea</taxon>
        <taxon>Rhabditida</taxon>
        <taxon>Rhabditina</taxon>
        <taxon>Rhabditomorpha</taxon>
        <taxon>Strongyloidea</taxon>
        <taxon>Strongylidae</taxon>
        <taxon>Cylicocyclus</taxon>
    </lineage>
</organism>
<dbReference type="PANTHER" id="PTHR15688">
    <property type="entry name" value="KINETOCHORE-ASSOCIATED PROTEIN 1"/>
    <property type="match status" value="1"/>
</dbReference>
<dbReference type="GO" id="GO:0005737">
    <property type="term" value="C:cytoplasm"/>
    <property type="evidence" value="ECO:0007669"/>
    <property type="project" value="TreeGrafter"/>
</dbReference>
<feature type="domain" description="KNTC1 first ARM-repeats" evidence="2">
    <location>
        <begin position="394"/>
        <end position="646"/>
    </location>
</feature>
<accession>A0AA36H175</accession>
<evidence type="ECO:0000313" key="4">
    <source>
        <dbReference type="Proteomes" id="UP001176961"/>
    </source>
</evidence>
<dbReference type="GO" id="GO:1903394">
    <property type="term" value="P:protein localization to kinetochore involved in kinetochore assembly"/>
    <property type="evidence" value="ECO:0007669"/>
    <property type="project" value="TreeGrafter"/>
</dbReference>
<dbReference type="GO" id="GO:0000070">
    <property type="term" value="P:mitotic sister chromatid segregation"/>
    <property type="evidence" value="ECO:0007669"/>
    <property type="project" value="TreeGrafter"/>
</dbReference>
<evidence type="ECO:0008006" key="5">
    <source>
        <dbReference type="Google" id="ProtNLM"/>
    </source>
</evidence>
<dbReference type="GO" id="GO:0005828">
    <property type="term" value="C:kinetochore microtubule"/>
    <property type="evidence" value="ECO:0007669"/>
    <property type="project" value="TreeGrafter"/>
</dbReference>
<dbReference type="InterPro" id="IPR052802">
    <property type="entry name" value="KNTC1"/>
</dbReference>
<comment type="caution">
    <text evidence="3">The sequence shown here is derived from an EMBL/GenBank/DDBJ whole genome shotgun (WGS) entry which is preliminary data.</text>
</comment>
<dbReference type="InterPro" id="IPR055403">
    <property type="entry name" value="ARM_KNTC1_1st"/>
</dbReference>
<evidence type="ECO:0000259" key="1">
    <source>
        <dbReference type="Pfam" id="PF24516"/>
    </source>
</evidence>
<dbReference type="GO" id="GO:0007094">
    <property type="term" value="P:mitotic spindle assembly checkpoint signaling"/>
    <property type="evidence" value="ECO:0007669"/>
    <property type="project" value="TreeGrafter"/>
</dbReference>
<dbReference type="GO" id="GO:1990423">
    <property type="term" value="C:RZZ complex"/>
    <property type="evidence" value="ECO:0007669"/>
    <property type="project" value="TreeGrafter"/>
</dbReference>
<dbReference type="Pfam" id="PF24516">
    <property type="entry name" value="ARM_KNTC1_2nd"/>
    <property type="match status" value="1"/>
</dbReference>
<name>A0AA36H175_CYLNA</name>
<dbReference type="Proteomes" id="UP001176961">
    <property type="component" value="Unassembled WGS sequence"/>
</dbReference>
<proteinExistence type="predicted"/>
<dbReference type="GO" id="GO:0031267">
    <property type="term" value="F:small GTPase binding"/>
    <property type="evidence" value="ECO:0007669"/>
    <property type="project" value="TreeGrafter"/>
</dbReference>
<gene>
    <name evidence="3" type="ORF">CYNAS_LOCUS13899</name>
</gene>
<keyword evidence="4" id="KW-1185">Reference proteome</keyword>
<protein>
    <recommendedName>
        <fullName evidence="5">RZZ complex subunit KNTC1/ROD C-terminal domain-containing protein</fullName>
    </recommendedName>
</protein>
<sequence length="2172" mass="246074">MRYSVVDTDFGDDETKNFGKRDEFASLASLYEIKTLATVSGDFDNTENEEPGLEVTPPNVISESNEQWLAIAIGDDVSVFSSNFDLVHLFILPFKSGTNIRGIGWLADSSILAVVSASMEITFVSAELKAPVMTMSLPSSTPCKETVLITSDVEGGTCYLSLTHESGQTFVMRISNWTQLAHANKETLEKWCEESLSNAETTVLKSKYMPKNIVSVASSVILVSQEKVPLQLSMAKKSLEFESLGDAETADSYVRVRSCSNGRFLVGLTVDGTIVLTDLWTFTTLCRKSIRTNSNERFFDFMFVDKPGMNPKIGTIATVVQCGDHVEMQVRSMKSLEVAYRVAVTEGTSLLPVSKTADRVILLVEPFGTKVLTEGDTVKVREIVESQPEMKFQRLLSRNQLDQAEEFAKQFNLDVQRVHVAKMNFLFSQAIINGSDENFEKLMKSFEAVKDHNMVGEICFSGATTFDKYDRIISLLACAKKRAVTDAETIDRLARASYILSTYRLTLGPENARFDGDSAWQSFIAGVEGEGEWCELFFEMLRNGLVKEARILWNRHFNHIATCFNGVDNEELAEGNLENFFEILRAVVLKKLNIWRDVIAFLEFDFVPVCLSKMSKEICILLVDFLLTLAHDLETLDAEKFPLNALHATSTFERILLKQDEETITGTRQAELAYVGCQLRSDARDNVSRLAELDIYSANLKEIHRLKTVYDCSLSYNTFVGLTCEQICHQILQQSVQNPNFMKKNVERYARQYMAEHNLEPDETLFRYVEAESSRSKNLVGRSSAWHDQCLLVSETIESLSIRCKAVCMIAKGAHLPWSRRLSETVQTVLKNPAVDNDIKKSLEFICRNAEMGQMLMSYSTPLGMLDAVLASEYNFMKFVRFMFTHDRYEISQRFADAVKVVNTYCQLHEKHSPQILLPRVYVLYAEHLQKTETNSTVLQFLEDVRAEKGEQFLVNVASQLIDHWKRQIDSSVEVWTEASLTRRSGLLTATKSVILRFMGKDEHNMEIYETLCSIQKLQEKYNMYVITPQLENKEWRNASLKDYIVREERTLLEVIAFSRLLRMTRDEASRLSIKLAIDSGNPLGTLTIIRDALRSVPNASPELAEACVHGCEFVLWRLQEALAGGSEPVQEAEIVDQAVDSVVILSRVLRILEPVTVHSLALQESVTRMYGYVGIFMQLVNQCMLDDTTSDTTSTKESSKSDEVTNAENRIYGVRRRVGVYQMRNEGPLFSRLEAMTGIAAVAQSVVRTEKLDGETRTRLYAEQATKWNDLFNFLSLSNQDLLEFQARIYASTLPCFTDGHIDELGRDCGLRTSVRNVCLRALQLHPCDLWTPCTLLSSLSSQTIEEVVLELRQVLTNRKSPQTMINFLRTVQYASILTGNNAHAKMLTDTFIKTLWAKRLGKAGLSPALPRKSIDIAIGDFAKHKLDPNVVVEYVDVFCGEHQLQDQLLNYAIELVQLASASREQHEINAFLEVAHQAMKVNEISIPPEKSFEAFRNILYTVCPYNYKVLSFIINHLASVAKEDENLVFVNGCNSILDFIMETKRQNPISKTELVWYTNREKQMVNDRKDSTIENFGAYCRCYFEQGTRPESANNTASSFTEENQERNLYERDTLVMAMPAEAERRLPFHPFLYLAAADVEKFLVPVIEKELDIYNVLNWQAVLRTVAWLRTSPNFSRSHLLSVAVGRISAEVIAKGQELSPTEQSTIQQLLMQSPSRNAVVSCVAMCFKKLPLCETKIRLLEMGRDVAQSWLTMPDIEPAMDAAERVAIEEQVSRLSMAIEKYDTELILKKSGLYNEKTCDLIETPPDLIGYIYTNCIDWKSAKDREKKMVVAEQLAKANHLRNLQQIQEELAMSWLIADKVDDAYAVDPNDTMGNMAADVAISGSDENELFLLPFFDVTVDRIVYILKLINMDKIMGDLITYLRRDASTVAGGFRTIVRAACVLLRAYTDAQLKKANYDHLKICVDLDAVLYGRLLDLAHVDIPLDTFRRQDKSNVVRSLVAPGTRWTPQLAFLVASLIVDNEIADRSVVEAVLNRLQAAQKREMFVTLLMFCRQEKKLHRTKNLNMLWARAVDWSLGSIENVTGELRDEFEKWFYFAISCPVEGGRAFDSIKNALKARNYTLAAHMIGIVGSFTQKCTDIDYAAIDPEHELVFDWTTAFMKHTPMEA</sequence>
<reference evidence="3" key="1">
    <citation type="submission" date="2023-07" db="EMBL/GenBank/DDBJ databases">
        <authorList>
            <consortium name="CYATHOMIX"/>
        </authorList>
    </citation>
    <scope>NUCLEOTIDE SEQUENCE</scope>
    <source>
        <strain evidence="3">N/A</strain>
    </source>
</reference>
<dbReference type="EMBL" id="CATQJL010000305">
    <property type="protein sequence ID" value="CAJ0601916.1"/>
    <property type="molecule type" value="Genomic_DNA"/>
</dbReference>
<dbReference type="PANTHER" id="PTHR15688:SF1">
    <property type="entry name" value="KINETOCHORE-ASSOCIATED PROTEIN 1"/>
    <property type="match status" value="1"/>
</dbReference>
<feature type="domain" description="KNTC1 second ARM-repeats" evidence="1">
    <location>
        <begin position="772"/>
        <end position="943"/>
    </location>
</feature>
<evidence type="ECO:0000313" key="3">
    <source>
        <dbReference type="EMBL" id="CAJ0601916.1"/>
    </source>
</evidence>
<dbReference type="InterPro" id="IPR055404">
    <property type="entry name" value="ARM_KNTC1_2nd"/>
</dbReference>